<organism evidence="10 11">
    <name type="scientific">Aquitalea magnusonii</name>
    <dbReference type="NCBI Taxonomy" id="332411"/>
    <lineage>
        <taxon>Bacteria</taxon>
        <taxon>Pseudomonadati</taxon>
        <taxon>Pseudomonadota</taxon>
        <taxon>Betaproteobacteria</taxon>
        <taxon>Neisseriales</taxon>
        <taxon>Chromobacteriaceae</taxon>
        <taxon>Aquitalea</taxon>
    </lineage>
</organism>
<evidence type="ECO:0000256" key="6">
    <source>
        <dbReference type="ARBA" id="ARBA00023235"/>
    </source>
</evidence>
<reference evidence="10 11" key="1">
    <citation type="submission" date="2018-05" db="EMBL/GenBank/DDBJ databases">
        <title>Genomic Encyclopedia of Type Strains, Phase IV (KMG-IV): sequencing the most valuable type-strain genomes for metagenomic binning, comparative biology and taxonomic classification.</title>
        <authorList>
            <person name="Goeker M."/>
        </authorList>
    </citation>
    <scope>NUCLEOTIDE SEQUENCE [LARGE SCALE GENOMIC DNA]</scope>
    <source>
        <strain evidence="10 11">DSM 25134</strain>
    </source>
</reference>
<accession>A0A318JBL1</accession>
<feature type="domain" description="Topo IIA-type catalytic" evidence="9">
    <location>
        <begin position="72"/>
        <end position="560"/>
    </location>
</feature>
<keyword evidence="3 7" id="KW-0799">Topoisomerase</keyword>
<dbReference type="InterPro" id="IPR035516">
    <property type="entry name" value="Gyrase/topoIV_suA_C"/>
</dbReference>
<keyword evidence="4 7" id="KW-0238">DNA-binding</keyword>
<sequence>MNKLKPYHTSKPCPMNSNDLFDEALPAAGMLVPPAPPAPPVDALTGDWIPLDVYAERAYLEYAMSVVKGRALPEVADGQKPVQRRILYAMRDMGLAHGAKPVKSARVVGEILGKYHPHGDSSAYEALVRMAQDFTLRYPLIDGQGNFGSRDGDGAAAMRYTEARLTPIAELLLGEIDMGTVDFVPNYDGAFEEPALLPARLPMVLLNGASGIAVGMATEIPPHNLTEVARGCLALLANPELTTRELMDYIPGPDFPGGGQIITPFDDILAAYEGGRGSVRVRAKWEVEKLARGQWRVIVSELPPGSSAQKVLAEIEEATNPKLKTGKKALTQEQQNLKSLMLSLLDRVRDESDSQCPVRLVFEPKSSRQDPDEFINILLAQTSLEGNASMNLVMIGLDGRPAQKGLKAILSEWIDFRRSTVTRRLKHRLGQVEKRIHILEGRMIAFIHIDEVIRVIRESDEPKPDLMKAFGLSEAQAEDILEIRLRQLARLEGFKLEKELSELREEREGLRHVLDTPDALTRLIRDEIMADTAKYGDKRRSEIKAAERAVLTQTIADEPVTIILSQKGWIRARVGHNVDLSALAFKDGDGLHTVVETRTVWSVIVLDNKGRAYTIDPADVPTGRGDGVPVASLVDLQDNAKPAQMISGKDDARFVVAGSGGYGFVARLSDMAGRVKAGKAFMTLDEGESVLTPVAVAAHADLAALRLVAAADNGRLLAFPAGELKEMAKGRGLMLMGLEAGESVTAIGLVKGDKALLATVSVRGKVADEKLALAEFDAKRGKKGKLMPKKWAVSAITDLPSVETA</sequence>
<dbReference type="InterPro" id="IPR013760">
    <property type="entry name" value="Topo_IIA-like_dom_sf"/>
</dbReference>
<dbReference type="GO" id="GO:0009330">
    <property type="term" value="C:DNA topoisomerase type II (double strand cut, ATP-hydrolyzing) complex"/>
    <property type="evidence" value="ECO:0007669"/>
    <property type="project" value="TreeGrafter"/>
</dbReference>
<comment type="caution">
    <text evidence="10">The sequence shown here is derived from an EMBL/GenBank/DDBJ whole genome shotgun (WGS) entry which is preliminary data.</text>
</comment>
<proteinExistence type="inferred from homology"/>
<dbReference type="NCBIfam" id="NF004044">
    <property type="entry name" value="PRK05561.1"/>
    <property type="match status" value="1"/>
</dbReference>
<keyword evidence="11" id="KW-1185">Reference proteome</keyword>
<comment type="function">
    <text evidence="7">Topoisomerase IV is essential for chromosome segregation. It relaxes supercoiled DNA. Performs the decatenation events required during the replication of a circular DNA molecule.</text>
</comment>
<dbReference type="InterPro" id="IPR013757">
    <property type="entry name" value="Topo_IIA_A_a_sf"/>
</dbReference>
<keyword evidence="2 7" id="KW-1003">Cell membrane</keyword>
<evidence type="ECO:0000313" key="11">
    <source>
        <dbReference type="Proteomes" id="UP000248395"/>
    </source>
</evidence>
<dbReference type="GO" id="GO:0003918">
    <property type="term" value="F:DNA topoisomerase type II (double strand cut, ATP-hydrolyzing) activity"/>
    <property type="evidence" value="ECO:0007669"/>
    <property type="project" value="UniProtKB-UniRule"/>
</dbReference>
<keyword evidence="6 7" id="KW-0413">Isomerase</keyword>
<comment type="subcellular location">
    <subcellularLocation>
        <location evidence="7">Cell membrane</location>
        <topology evidence="7">Peripheral membrane protein</topology>
    </subcellularLocation>
</comment>
<feature type="site" description="Interaction with DNA" evidence="7">
    <location>
        <position position="118"/>
    </location>
</feature>
<dbReference type="GO" id="GO:0007059">
    <property type="term" value="P:chromosome segregation"/>
    <property type="evidence" value="ECO:0007669"/>
    <property type="project" value="UniProtKB-UniRule"/>
</dbReference>
<evidence type="ECO:0000256" key="8">
    <source>
        <dbReference type="PROSITE-ProRule" id="PRU01384"/>
    </source>
</evidence>
<comment type="subunit">
    <text evidence="7">Heterotetramer composed of ParC and ParE.</text>
</comment>
<dbReference type="PANTHER" id="PTHR43493:SF1">
    <property type="entry name" value="DNA TOPOISOMERASE 4 SUBUNIT A"/>
    <property type="match status" value="1"/>
</dbReference>
<dbReference type="GO" id="GO:0005737">
    <property type="term" value="C:cytoplasm"/>
    <property type="evidence" value="ECO:0007669"/>
    <property type="project" value="TreeGrafter"/>
</dbReference>
<evidence type="ECO:0000256" key="5">
    <source>
        <dbReference type="ARBA" id="ARBA00023136"/>
    </source>
</evidence>
<dbReference type="GO" id="GO:0005524">
    <property type="term" value="F:ATP binding"/>
    <property type="evidence" value="ECO:0007669"/>
    <property type="project" value="InterPro"/>
</dbReference>
<dbReference type="Pfam" id="PF00521">
    <property type="entry name" value="DNA_topoisoIV"/>
    <property type="match status" value="1"/>
</dbReference>
<dbReference type="FunFam" id="1.10.268.10:FF:000001">
    <property type="entry name" value="DNA gyrase subunit A"/>
    <property type="match status" value="1"/>
</dbReference>
<evidence type="ECO:0000259" key="9">
    <source>
        <dbReference type="PROSITE" id="PS52040"/>
    </source>
</evidence>
<evidence type="ECO:0000256" key="7">
    <source>
        <dbReference type="HAMAP-Rule" id="MF_00936"/>
    </source>
</evidence>
<dbReference type="Gene3D" id="2.120.10.90">
    <property type="entry name" value="DNA gyrase/topoisomerase IV, subunit A, C-terminal"/>
    <property type="match status" value="1"/>
</dbReference>
<evidence type="ECO:0000313" key="10">
    <source>
        <dbReference type="EMBL" id="PXX46162.1"/>
    </source>
</evidence>
<dbReference type="HAMAP" id="MF_00936">
    <property type="entry name" value="ParC_type1"/>
    <property type="match status" value="1"/>
</dbReference>
<dbReference type="GO" id="GO:0003677">
    <property type="term" value="F:DNA binding"/>
    <property type="evidence" value="ECO:0007669"/>
    <property type="project" value="UniProtKB-UniRule"/>
</dbReference>
<dbReference type="InterPro" id="IPR013758">
    <property type="entry name" value="Topo_IIA_A/C_ab"/>
</dbReference>
<feature type="site" description="Interaction with DNA" evidence="7">
    <location>
        <position position="80"/>
    </location>
</feature>
<dbReference type="GO" id="GO:0005694">
    <property type="term" value="C:chromosome"/>
    <property type="evidence" value="ECO:0007669"/>
    <property type="project" value="InterPro"/>
</dbReference>
<gene>
    <name evidence="7" type="primary">parC</name>
    <name evidence="10" type="ORF">DFR38_1093</name>
</gene>
<dbReference type="EMBL" id="QJKC01000009">
    <property type="protein sequence ID" value="PXX46162.1"/>
    <property type="molecule type" value="Genomic_DNA"/>
</dbReference>
<dbReference type="Gene3D" id="1.10.268.10">
    <property type="entry name" value="Topoisomerase, domain 3"/>
    <property type="match status" value="1"/>
</dbReference>
<dbReference type="InterPro" id="IPR050220">
    <property type="entry name" value="Type_II_DNA_Topoisomerases"/>
</dbReference>
<evidence type="ECO:0000256" key="3">
    <source>
        <dbReference type="ARBA" id="ARBA00023029"/>
    </source>
</evidence>
<keyword evidence="5 7" id="KW-0472">Membrane</keyword>
<dbReference type="SUPFAM" id="SSF56719">
    <property type="entry name" value="Type II DNA topoisomerase"/>
    <property type="match status" value="1"/>
</dbReference>
<dbReference type="SMART" id="SM00434">
    <property type="entry name" value="TOP4c"/>
    <property type="match status" value="1"/>
</dbReference>
<dbReference type="AlphaFoldDB" id="A0A318JBL1"/>
<feature type="active site" description="O-(5'-phospho-DNA)-tyrosine intermediate" evidence="7 8">
    <location>
        <position position="160"/>
    </location>
</feature>
<evidence type="ECO:0000256" key="4">
    <source>
        <dbReference type="ARBA" id="ARBA00023125"/>
    </source>
</evidence>
<dbReference type="NCBIfam" id="TIGR01062">
    <property type="entry name" value="parC_Gneg"/>
    <property type="match status" value="1"/>
</dbReference>
<dbReference type="CDD" id="cd00187">
    <property type="entry name" value="TOP4c"/>
    <property type="match status" value="1"/>
</dbReference>
<dbReference type="SUPFAM" id="SSF101904">
    <property type="entry name" value="GyrA/ParC C-terminal domain-like"/>
    <property type="match status" value="1"/>
</dbReference>
<dbReference type="GO" id="GO:0006265">
    <property type="term" value="P:DNA topological change"/>
    <property type="evidence" value="ECO:0007669"/>
    <property type="project" value="UniProtKB-UniRule"/>
</dbReference>
<evidence type="ECO:0000256" key="1">
    <source>
        <dbReference type="ARBA" id="ARBA00000185"/>
    </source>
</evidence>
<comment type="similarity">
    <text evidence="7">Belongs to the type II topoisomerase GyrA/ParC subunit family. ParC type 1 subfamily.</text>
</comment>
<dbReference type="Gene3D" id="3.30.1360.40">
    <property type="match status" value="1"/>
</dbReference>
<feature type="site" description="Transition state stabilizer" evidence="7">
    <location>
        <position position="159"/>
    </location>
</feature>
<comment type="catalytic activity">
    <reaction evidence="1 7 8">
        <text>ATP-dependent breakage, passage and rejoining of double-stranded DNA.</text>
        <dbReference type="EC" id="5.6.2.2"/>
    </reaction>
</comment>
<protein>
    <recommendedName>
        <fullName evidence="7">DNA topoisomerase 4 subunit A</fullName>
        <ecNumber evidence="7">5.6.2.2</ecNumber>
    </recommendedName>
    <alternativeName>
        <fullName evidence="7">Topoisomerase IV subunit A</fullName>
    </alternativeName>
</protein>
<dbReference type="InterPro" id="IPR002205">
    <property type="entry name" value="Topo_IIA_dom_A"/>
</dbReference>
<dbReference type="Gene3D" id="3.90.199.10">
    <property type="entry name" value="Topoisomerase II, domain 5"/>
    <property type="match status" value="1"/>
</dbReference>
<dbReference type="PROSITE" id="PS52040">
    <property type="entry name" value="TOPO_IIA"/>
    <property type="match status" value="1"/>
</dbReference>
<dbReference type="EC" id="5.6.2.2" evidence="7"/>
<name>A0A318JBL1_9NEIS</name>
<feature type="site" description="Interaction with DNA" evidence="7">
    <location>
        <position position="116"/>
    </location>
</feature>
<dbReference type="PANTHER" id="PTHR43493">
    <property type="entry name" value="DNA GYRASE/TOPOISOMERASE SUBUNIT A"/>
    <property type="match status" value="1"/>
</dbReference>
<dbReference type="Proteomes" id="UP000248395">
    <property type="component" value="Unassembled WGS sequence"/>
</dbReference>
<dbReference type="InterPro" id="IPR005742">
    <property type="entry name" value="TopoIV_A_Gneg"/>
</dbReference>
<evidence type="ECO:0000256" key="2">
    <source>
        <dbReference type="ARBA" id="ARBA00022475"/>
    </source>
</evidence>
<dbReference type="GO" id="GO:0019897">
    <property type="term" value="C:extrinsic component of plasma membrane"/>
    <property type="evidence" value="ECO:0007669"/>
    <property type="project" value="UniProtKB-UniRule"/>
</dbReference>